<evidence type="ECO:0000313" key="2">
    <source>
        <dbReference type="EMBL" id="TCL62783.1"/>
    </source>
</evidence>
<comment type="caution">
    <text evidence="2">The sequence shown here is derived from an EMBL/GenBank/DDBJ whole genome shotgun (WGS) entry which is preliminary data.</text>
</comment>
<dbReference type="RefSeq" id="WP_132015577.1">
    <property type="nucleotide sequence ID" value="NZ_SLUN01000023.1"/>
</dbReference>
<protein>
    <submittedName>
        <fullName evidence="2">Uncharacterized protein</fullName>
    </submittedName>
</protein>
<evidence type="ECO:0000313" key="3">
    <source>
        <dbReference type="Proteomes" id="UP000295008"/>
    </source>
</evidence>
<accession>A0A4R1RAJ8</accession>
<dbReference type="Proteomes" id="UP000295008">
    <property type="component" value="Unassembled WGS sequence"/>
</dbReference>
<proteinExistence type="predicted"/>
<reference evidence="2 3" key="1">
    <citation type="submission" date="2019-03" db="EMBL/GenBank/DDBJ databases">
        <title>Genomic Encyclopedia of Type Strains, Phase IV (KMG-IV): sequencing the most valuable type-strain genomes for metagenomic binning, comparative biology and taxonomic classification.</title>
        <authorList>
            <person name="Goeker M."/>
        </authorList>
    </citation>
    <scope>NUCLEOTIDE SEQUENCE [LARGE SCALE GENOMIC DNA]</scope>
    <source>
        <strain evidence="2 3">LX-B</strain>
    </source>
</reference>
<sequence length="145" mass="16708">MSARKLLYCGWMALFFAIFIASGTARADGSSHTITVTVPEICRYRVESVDLIQTTPEFRLYEVRLAVFNNTSRSWRLLGEAPTDAGVLEWSVDGRNWHGASRGWNDLFQGARVNWASYRVWYRYYPLTADSGNSFQLQYQLSYQN</sequence>
<dbReference type="EMBL" id="SLUN01000023">
    <property type="protein sequence ID" value="TCL62783.1"/>
    <property type="molecule type" value="Genomic_DNA"/>
</dbReference>
<gene>
    <name evidence="2" type="ORF">EDC14_102363</name>
</gene>
<dbReference type="AlphaFoldDB" id="A0A4R1RAJ8"/>
<keyword evidence="3" id="KW-1185">Reference proteome</keyword>
<feature type="signal peptide" evidence="1">
    <location>
        <begin position="1"/>
        <end position="27"/>
    </location>
</feature>
<feature type="chain" id="PRO_5020196205" evidence="1">
    <location>
        <begin position="28"/>
        <end position="145"/>
    </location>
</feature>
<keyword evidence="1" id="KW-0732">Signal</keyword>
<organism evidence="2 3">
    <name type="scientific">Hydrogenispora ethanolica</name>
    <dbReference type="NCBI Taxonomy" id="1082276"/>
    <lineage>
        <taxon>Bacteria</taxon>
        <taxon>Bacillati</taxon>
        <taxon>Bacillota</taxon>
        <taxon>Hydrogenispora</taxon>
    </lineage>
</organism>
<evidence type="ECO:0000256" key="1">
    <source>
        <dbReference type="SAM" id="SignalP"/>
    </source>
</evidence>
<name>A0A4R1RAJ8_HYDET</name>